<dbReference type="InterPro" id="IPR003346">
    <property type="entry name" value="Transposase_20"/>
</dbReference>
<dbReference type="EMBL" id="JMQN01000038">
    <property type="protein sequence ID" value="KEA63396.1"/>
    <property type="molecule type" value="Genomic_DNA"/>
</dbReference>
<dbReference type="NCBIfam" id="NF033542">
    <property type="entry name" value="transpos_IS110"/>
    <property type="match status" value="1"/>
</dbReference>
<evidence type="ECO:0000313" key="2">
    <source>
        <dbReference type="EMBL" id="KEA63396.1"/>
    </source>
</evidence>
<dbReference type="eggNOG" id="COG3547">
    <property type="taxonomic scope" value="Bacteria"/>
</dbReference>
<feature type="domain" description="Transposase IS116/IS110/IS902 C-terminal" evidence="1">
    <location>
        <begin position="134"/>
        <end position="218"/>
    </location>
</feature>
<name>A0A081FXZ1_9GAMM</name>
<accession>A0A081FXZ1</accession>
<dbReference type="AlphaFoldDB" id="A0A081FXZ1"/>
<organism evidence="2 3">
    <name type="scientific">Marinobacterium lacunae</name>
    <dbReference type="NCBI Taxonomy" id="1232683"/>
    <lineage>
        <taxon>Bacteria</taxon>
        <taxon>Pseudomonadati</taxon>
        <taxon>Pseudomonadota</taxon>
        <taxon>Gammaproteobacteria</taxon>
        <taxon>Oceanospirillales</taxon>
        <taxon>Oceanospirillaceae</taxon>
        <taxon>Marinobacterium</taxon>
    </lineage>
</organism>
<gene>
    <name evidence="2" type="ORF">ADIMK_2433</name>
</gene>
<sequence length="260" mass="30130">MRAIHGGKTKNDRIDSYKIATLMRGGNFPLAYAYPRAMRATRDLLRRRTRIMRHGADLKARVANTTSQYNLPPNRVNLKHIYARNQLRHTFEQLEVQRNVDLDMAILDCYARELYQIERFIERRAKQHNPVYLNLLRTVPGIGRILALTILYEIGDIRRFDSVQKFASYSRLVKCKAESAGKSYGTLGNKIGNAHLKWAFSEAAVLYLKGNPKAQRYLQRLQKRMNKAKALSALAHKLGRAVYFMLKNEKVFDEQRFLTG</sequence>
<reference evidence="2 3" key="1">
    <citation type="submission" date="2014-04" db="EMBL/GenBank/DDBJ databases">
        <title>Marinobacterium kochiensis sp. nov., isolated from sediment sample collected from Kochi backwaters in Kerala, India.</title>
        <authorList>
            <person name="Singh A."/>
            <person name="Pinnaka A.K."/>
        </authorList>
    </citation>
    <scope>NUCLEOTIDE SEQUENCE [LARGE SCALE GENOMIC DNA]</scope>
    <source>
        <strain evidence="2 3">AK27</strain>
    </source>
</reference>
<dbReference type="GO" id="GO:0006313">
    <property type="term" value="P:DNA transposition"/>
    <property type="evidence" value="ECO:0007669"/>
    <property type="project" value="InterPro"/>
</dbReference>
<dbReference type="Pfam" id="PF02371">
    <property type="entry name" value="Transposase_20"/>
    <property type="match status" value="1"/>
</dbReference>
<dbReference type="GO" id="GO:0004803">
    <property type="term" value="F:transposase activity"/>
    <property type="evidence" value="ECO:0007669"/>
    <property type="project" value="InterPro"/>
</dbReference>
<dbReference type="Proteomes" id="UP000028252">
    <property type="component" value="Unassembled WGS sequence"/>
</dbReference>
<dbReference type="PANTHER" id="PTHR33055:SF15">
    <property type="entry name" value="TRANSPOSASE-RELATED"/>
    <property type="match status" value="1"/>
</dbReference>
<proteinExistence type="predicted"/>
<dbReference type="PATRIC" id="fig|1232683.4.peg.2386"/>
<dbReference type="STRING" id="1232683.ADIMK_2433"/>
<dbReference type="GO" id="GO:0003677">
    <property type="term" value="F:DNA binding"/>
    <property type="evidence" value="ECO:0007669"/>
    <property type="project" value="InterPro"/>
</dbReference>
<protein>
    <submittedName>
        <fullName evidence="2">Mobile element protein</fullName>
    </submittedName>
</protein>
<dbReference type="PANTHER" id="PTHR33055">
    <property type="entry name" value="TRANSPOSASE FOR INSERTION SEQUENCE ELEMENT IS1111A"/>
    <property type="match status" value="1"/>
</dbReference>
<comment type="caution">
    <text evidence="2">The sequence shown here is derived from an EMBL/GenBank/DDBJ whole genome shotgun (WGS) entry which is preliminary data.</text>
</comment>
<dbReference type="InterPro" id="IPR047650">
    <property type="entry name" value="Transpos_IS110"/>
</dbReference>
<keyword evidence="3" id="KW-1185">Reference proteome</keyword>
<evidence type="ECO:0000313" key="3">
    <source>
        <dbReference type="Proteomes" id="UP000028252"/>
    </source>
</evidence>
<evidence type="ECO:0000259" key="1">
    <source>
        <dbReference type="Pfam" id="PF02371"/>
    </source>
</evidence>